<evidence type="ECO:0000313" key="3">
    <source>
        <dbReference type="Proteomes" id="UP001295684"/>
    </source>
</evidence>
<dbReference type="EMBL" id="CAMPGE010019225">
    <property type="protein sequence ID" value="CAI2377574.1"/>
    <property type="molecule type" value="Genomic_DNA"/>
</dbReference>
<comment type="caution">
    <text evidence="2">The sequence shown here is derived from an EMBL/GenBank/DDBJ whole genome shotgun (WGS) entry which is preliminary data.</text>
</comment>
<evidence type="ECO:0000256" key="1">
    <source>
        <dbReference type="SAM" id="MobiDB-lite"/>
    </source>
</evidence>
<organism evidence="2 3">
    <name type="scientific">Euplotes crassus</name>
    <dbReference type="NCBI Taxonomy" id="5936"/>
    <lineage>
        <taxon>Eukaryota</taxon>
        <taxon>Sar</taxon>
        <taxon>Alveolata</taxon>
        <taxon>Ciliophora</taxon>
        <taxon>Intramacronucleata</taxon>
        <taxon>Spirotrichea</taxon>
        <taxon>Hypotrichia</taxon>
        <taxon>Euplotida</taxon>
        <taxon>Euplotidae</taxon>
        <taxon>Moneuplotes</taxon>
    </lineage>
</organism>
<feature type="compositionally biased region" description="Basic and acidic residues" evidence="1">
    <location>
        <begin position="189"/>
        <end position="198"/>
    </location>
</feature>
<evidence type="ECO:0000313" key="2">
    <source>
        <dbReference type="EMBL" id="CAI2377574.1"/>
    </source>
</evidence>
<sequence>MSKKEYQISYLPDEDGFKPHPLKKLRAAKNNEDIIKDYKRAEPICNESETFKEGQPKLNEKMSVKIEKNPLFDLQKEEEKQEVTPEIHEDFGADKVIIYERDIIKGVSVPEDAPDSPKKKKKVSLFAQMMKNKKMVDKGAKEATPENKTNFPIAEKIDIPISVDKDPLQKDEGVFQSQFQKISSISSKESQDPKDKMSKVQWWDQSAVNSSLNSDLNEISQDNSQKVQNMSQSERNEALEAIKKSIPPALLQKLERMAMNQLNIKKPVKIEYEKDEEDEESKLQEVSSEADSTVKLTENEKGPQNDKNTPNISKDSFFLDKNGLTESEILSHEVYINRSGDCKVGQKETLKGSSTLISDRLNIDENTDITEKFFSTNDIIFLLHSSYIPQRMLALSILENFLSLNPDAIVMKKCVFMSKDVLKSCLIVLSQSSKVPISYQAVFFQILVTLIKELTKEIPRVKILPDFRLQTDLNVPEFKWKESLGFGSDQPLSEIVNLITSEFPIIATIVEGILQDLDQSFTHICCDLLENTLTLSKNVVKGIPENYFIKLVQRLLKMNKFSLLSVLVKCSKYCAINICTVIQSNKDWNEEYLCILEETVKYLTLRTQSITLDDHEAKIENQLPSLETEDFTEAFLQKLKFCYLLKLNAKWKILAKTTEKRYEVTVFLQKLLSFIFPEGQICTDSLTLTVISEVIHILQLDFYQSCVGLDYSWADERTSKFYKDVQSALKGVCEKLVQDETYIDQVKNSSCMKHHMLIIEAILRETKEIDCESVLSIVHPVDDETRDASLLIMRRSVESSKTCLKICYEKYLEYFSQISRESLIEKYQNASLKPILQCFIRNKKILTDKDPNFCCLSIVQHLLTLLVPGDEKVLLQVLEELFKENEVLLSFYMGYGNILDEKDPKPKISFSQLKNNPYLPLDQDWFIKPLLFSKKANNEGNNPENIPKDSLRPLFTEIFSHLVKLYIKNEHENPILLQIFGDISHAKLLSMALEFITFAYIQDNTTLVSKSIVANCMQILLHFKSKLKVIGISDEQRKKLTESGEFAAQFLNEFGFIEIGSEFVSKAVHFLVQENLMSDGSLKDIWHCLEQALEDYD</sequence>
<proteinExistence type="predicted"/>
<keyword evidence="3" id="KW-1185">Reference proteome</keyword>
<protein>
    <submittedName>
        <fullName evidence="2">Uncharacterized protein</fullName>
    </submittedName>
</protein>
<feature type="region of interest" description="Disordered" evidence="1">
    <location>
        <begin position="275"/>
        <end position="313"/>
    </location>
</feature>
<accession>A0AAD1XRQ6</accession>
<dbReference type="Proteomes" id="UP001295684">
    <property type="component" value="Unassembled WGS sequence"/>
</dbReference>
<name>A0AAD1XRQ6_EUPCR</name>
<feature type="compositionally biased region" description="Polar residues" evidence="1">
    <location>
        <begin position="284"/>
        <end position="296"/>
    </location>
</feature>
<reference evidence="2" key="1">
    <citation type="submission" date="2023-07" db="EMBL/GenBank/DDBJ databases">
        <authorList>
            <consortium name="AG Swart"/>
            <person name="Singh M."/>
            <person name="Singh A."/>
            <person name="Seah K."/>
            <person name="Emmerich C."/>
        </authorList>
    </citation>
    <scope>NUCLEOTIDE SEQUENCE</scope>
    <source>
        <strain evidence="2">DP1</strain>
    </source>
</reference>
<feature type="region of interest" description="Disordered" evidence="1">
    <location>
        <begin position="180"/>
        <end position="200"/>
    </location>
</feature>
<dbReference type="AlphaFoldDB" id="A0AAD1XRQ6"/>
<gene>
    <name evidence="2" type="ORF">ECRASSUSDP1_LOCUS18962</name>
</gene>